<dbReference type="Proteomes" id="UP001254848">
    <property type="component" value="Unassembled WGS sequence"/>
</dbReference>
<feature type="region of interest" description="Disordered" evidence="1">
    <location>
        <begin position="91"/>
        <end position="134"/>
    </location>
</feature>
<reference evidence="2 3" key="1">
    <citation type="submission" date="2023-07" db="EMBL/GenBank/DDBJ databases">
        <title>The novel representative of Negativicutes class, Anaeroselena agilis gen. nov. sp. nov.</title>
        <authorList>
            <person name="Prokofeva M.I."/>
            <person name="Elcheninov A.G."/>
            <person name="Klyukina A."/>
            <person name="Kublanov I.V."/>
            <person name="Frolov E.N."/>
            <person name="Podosokorskaya O.A."/>
        </authorList>
    </citation>
    <scope>NUCLEOTIDE SEQUENCE [LARGE SCALE GENOMIC DNA]</scope>
    <source>
        <strain evidence="2 3">4137-cl</strain>
    </source>
</reference>
<protein>
    <recommendedName>
        <fullName evidence="4">Bacterial toxin 44 domain-containing protein</fullName>
    </recommendedName>
</protein>
<gene>
    <name evidence="2" type="ORF">Q4T40_05830</name>
</gene>
<evidence type="ECO:0008006" key="4">
    <source>
        <dbReference type="Google" id="ProtNLM"/>
    </source>
</evidence>
<sequence>MRTREEEYLRRMKALGYEPSLNGMDDEDIEWELSKMDEGGRRREAEWRQPVYRPVDPGLRARILRMFGQPYDESAIPKGQEFYLNGWDNGEDEEEWPRMRPEPRVSAPPGGWKMKPDLHGNTYDPETRTITTNENGGFEIKGWELPGQRPFWKNAADIFSPSRGGAYRPLSYTSGGNDVNTGGRGANTAAANPYAGGYADGGAYGDMTLPEGARQTIGNSTAGGGTEDASTNRGLAGYLYKLGERESSNNYKAKNEFSYLGKYQLGAAALIDAGFYNYGEGEEKSGENLYNGTWTDKAKAYGVNSYEDFLNSPGAQEEAIREYNKKIWGYICDGGYDKYIGQKIHGVEVTASGLLAACHLGGIDRMPQLFGKPGQYKTDKRGVPVDGNGKPMDHYLSDMGGLDLTELLGYNPDKE</sequence>
<accession>A0ABU3NVE9</accession>
<dbReference type="RefSeq" id="WP_413779292.1">
    <property type="nucleotide sequence ID" value="NZ_JAUOZS010000001.1"/>
</dbReference>
<dbReference type="EMBL" id="JAUOZS010000001">
    <property type="protein sequence ID" value="MDT8900757.1"/>
    <property type="molecule type" value="Genomic_DNA"/>
</dbReference>
<evidence type="ECO:0000313" key="3">
    <source>
        <dbReference type="Proteomes" id="UP001254848"/>
    </source>
</evidence>
<proteinExistence type="predicted"/>
<organism evidence="2 3">
    <name type="scientific">Anaeroselena agilis</name>
    <dbReference type="NCBI Taxonomy" id="3063788"/>
    <lineage>
        <taxon>Bacteria</taxon>
        <taxon>Bacillati</taxon>
        <taxon>Bacillota</taxon>
        <taxon>Negativicutes</taxon>
        <taxon>Acetonemataceae</taxon>
        <taxon>Anaeroselena</taxon>
    </lineage>
</organism>
<keyword evidence="3" id="KW-1185">Reference proteome</keyword>
<feature type="region of interest" description="Disordered" evidence="1">
    <location>
        <begin position="210"/>
        <end position="229"/>
    </location>
</feature>
<evidence type="ECO:0000313" key="2">
    <source>
        <dbReference type="EMBL" id="MDT8900757.1"/>
    </source>
</evidence>
<evidence type="ECO:0000256" key="1">
    <source>
        <dbReference type="SAM" id="MobiDB-lite"/>
    </source>
</evidence>
<comment type="caution">
    <text evidence="2">The sequence shown here is derived from an EMBL/GenBank/DDBJ whole genome shotgun (WGS) entry which is preliminary data.</text>
</comment>
<name>A0ABU3NVE9_9FIRM</name>